<name>A0AAN6Z2P1_9PEZI</name>
<dbReference type="RefSeq" id="XP_062646553.1">
    <property type="nucleotide sequence ID" value="XM_062787559.1"/>
</dbReference>
<feature type="domain" description="DUF2470" evidence="2">
    <location>
        <begin position="7"/>
        <end position="92"/>
    </location>
</feature>
<organism evidence="3 4">
    <name type="scientific">Parathielavia appendiculata</name>
    <dbReference type="NCBI Taxonomy" id="2587402"/>
    <lineage>
        <taxon>Eukaryota</taxon>
        <taxon>Fungi</taxon>
        <taxon>Dikarya</taxon>
        <taxon>Ascomycota</taxon>
        <taxon>Pezizomycotina</taxon>
        <taxon>Sordariomycetes</taxon>
        <taxon>Sordariomycetidae</taxon>
        <taxon>Sordariales</taxon>
        <taxon>Chaetomiaceae</taxon>
        <taxon>Parathielavia</taxon>
    </lineage>
</organism>
<dbReference type="GeneID" id="87824329"/>
<dbReference type="EMBL" id="MU853230">
    <property type="protein sequence ID" value="KAK4122782.1"/>
    <property type="molecule type" value="Genomic_DNA"/>
</dbReference>
<dbReference type="PANTHER" id="PTHR37783">
    <property type="entry name" value="MEMBRANE PROTEIN, PUTATIVE (AFU_ORTHOLOGUE AFUA_1G04315)-RELATED"/>
    <property type="match status" value="1"/>
</dbReference>
<proteinExistence type="predicted"/>
<dbReference type="Proteomes" id="UP001302602">
    <property type="component" value="Unassembled WGS sequence"/>
</dbReference>
<reference evidence="3" key="2">
    <citation type="submission" date="2023-05" db="EMBL/GenBank/DDBJ databases">
        <authorList>
            <consortium name="Lawrence Berkeley National Laboratory"/>
            <person name="Steindorff A."/>
            <person name="Hensen N."/>
            <person name="Bonometti L."/>
            <person name="Westerberg I."/>
            <person name="Brannstrom I.O."/>
            <person name="Guillou S."/>
            <person name="Cros-Aarteil S."/>
            <person name="Calhoun S."/>
            <person name="Haridas S."/>
            <person name="Kuo A."/>
            <person name="Mondo S."/>
            <person name="Pangilinan J."/>
            <person name="Riley R."/>
            <person name="Labutti K."/>
            <person name="Andreopoulos B."/>
            <person name="Lipzen A."/>
            <person name="Chen C."/>
            <person name="Yanf M."/>
            <person name="Daum C."/>
            <person name="Ng V."/>
            <person name="Clum A."/>
            <person name="Ohm R."/>
            <person name="Martin F."/>
            <person name="Silar P."/>
            <person name="Natvig D."/>
            <person name="Lalanne C."/>
            <person name="Gautier V."/>
            <person name="Ament-Velasquez S.L."/>
            <person name="Kruys A."/>
            <person name="Hutchinson M.I."/>
            <person name="Powell A.J."/>
            <person name="Barry K."/>
            <person name="Miller A.N."/>
            <person name="Grigoriev I.V."/>
            <person name="Debuchy R."/>
            <person name="Gladieux P."/>
            <person name="Thoren M.H."/>
            <person name="Johannesson H."/>
        </authorList>
    </citation>
    <scope>NUCLEOTIDE SEQUENCE</scope>
    <source>
        <strain evidence="3">CBS 731.68</strain>
    </source>
</reference>
<feature type="transmembrane region" description="Helical" evidence="1">
    <location>
        <begin position="217"/>
        <end position="239"/>
    </location>
</feature>
<dbReference type="Gene3D" id="3.20.180.10">
    <property type="entry name" value="PNP-oxidase-like"/>
    <property type="match status" value="1"/>
</dbReference>
<dbReference type="InterPro" id="IPR019595">
    <property type="entry name" value="DUF2470"/>
</dbReference>
<evidence type="ECO:0000259" key="2">
    <source>
        <dbReference type="Pfam" id="PF10615"/>
    </source>
</evidence>
<keyword evidence="1" id="KW-0812">Transmembrane</keyword>
<keyword evidence="1" id="KW-1133">Transmembrane helix</keyword>
<comment type="caution">
    <text evidence="3">The sequence shown here is derived from an EMBL/GenBank/DDBJ whole genome shotgun (WGS) entry which is preliminary data.</text>
</comment>
<sequence length="250" mass="28313">MIPHTQKARTLAHMNSDHRRDMRYILLHYPAIPPAPASLREKEEEDGDDPIMLDISLSSITLRLPGSDTTHSVAFDPPLADWGERRARLVEMTRSARAALGISEEGADEGDDSTEGKQVVVVSEYMPPRAPYDLAIIIGVLVYSACFGLICAGLVERGTAVGRVVEAARFPGGLRGFTWFVRDVLFWPTLVVHSTETWWLERSRLRQYGVKRGSKVWWLWMGSVFVEGFMVFKRFDIVVQRLRAQAKKRQ</sequence>
<dbReference type="PANTHER" id="PTHR37783:SF1">
    <property type="entry name" value="MEMBRANE PROTEIN, PUTATIVE (AFU_ORTHOLOGUE AFUA_1G04315)-RELATED"/>
    <property type="match status" value="1"/>
</dbReference>
<dbReference type="AlphaFoldDB" id="A0AAN6Z2P1"/>
<gene>
    <name evidence="3" type="ORF">N657DRAFT_480230</name>
</gene>
<keyword evidence="4" id="KW-1185">Reference proteome</keyword>
<feature type="transmembrane region" description="Helical" evidence="1">
    <location>
        <begin position="134"/>
        <end position="155"/>
    </location>
</feature>
<evidence type="ECO:0000313" key="4">
    <source>
        <dbReference type="Proteomes" id="UP001302602"/>
    </source>
</evidence>
<accession>A0AAN6Z2P1</accession>
<evidence type="ECO:0000256" key="1">
    <source>
        <dbReference type="SAM" id="Phobius"/>
    </source>
</evidence>
<dbReference type="InterPro" id="IPR037119">
    <property type="entry name" value="Haem_oxidase_HugZ-like_sf"/>
</dbReference>
<keyword evidence="1" id="KW-0472">Membrane</keyword>
<dbReference type="Pfam" id="PF10615">
    <property type="entry name" value="DUF2470"/>
    <property type="match status" value="1"/>
</dbReference>
<reference evidence="3" key="1">
    <citation type="journal article" date="2023" name="Mol. Phylogenet. Evol.">
        <title>Genome-scale phylogeny and comparative genomics of the fungal order Sordariales.</title>
        <authorList>
            <person name="Hensen N."/>
            <person name="Bonometti L."/>
            <person name="Westerberg I."/>
            <person name="Brannstrom I.O."/>
            <person name="Guillou S."/>
            <person name="Cros-Aarteil S."/>
            <person name="Calhoun S."/>
            <person name="Haridas S."/>
            <person name="Kuo A."/>
            <person name="Mondo S."/>
            <person name="Pangilinan J."/>
            <person name="Riley R."/>
            <person name="LaButti K."/>
            <person name="Andreopoulos B."/>
            <person name="Lipzen A."/>
            <person name="Chen C."/>
            <person name="Yan M."/>
            <person name="Daum C."/>
            <person name="Ng V."/>
            <person name="Clum A."/>
            <person name="Steindorff A."/>
            <person name="Ohm R.A."/>
            <person name="Martin F."/>
            <person name="Silar P."/>
            <person name="Natvig D.O."/>
            <person name="Lalanne C."/>
            <person name="Gautier V."/>
            <person name="Ament-Velasquez S.L."/>
            <person name="Kruys A."/>
            <person name="Hutchinson M.I."/>
            <person name="Powell A.J."/>
            <person name="Barry K."/>
            <person name="Miller A.N."/>
            <person name="Grigoriev I.V."/>
            <person name="Debuchy R."/>
            <person name="Gladieux P."/>
            <person name="Hiltunen Thoren M."/>
            <person name="Johannesson H."/>
        </authorList>
    </citation>
    <scope>NUCLEOTIDE SEQUENCE</scope>
    <source>
        <strain evidence="3">CBS 731.68</strain>
    </source>
</reference>
<evidence type="ECO:0000313" key="3">
    <source>
        <dbReference type="EMBL" id="KAK4122782.1"/>
    </source>
</evidence>
<protein>
    <recommendedName>
        <fullName evidence="2">DUF2470 domain-containing protein</fullName>
    </recommendedName>
</protein>